<comment type="caution">
    <text evidence="2">The sequence shown here is derived from an EMBL/GenBank/DDBJ whole genome shotgun (WGS) entry which is preliminary data.</text>
</comment>
<dbReference type="AlphaFoldDB" id="A0A1E5UXY1"/>
<evidence type="ECO:0000313" key="3">
    <source>
        <dbReference type="Proteomes" id="UP000095767"/>
    </source>
</evidence>
<name>A0A1E5UXY1_9POAL</name>
<protein>
    <submittedName>
        <fullName evidence="2">Uncharacterized protein</fullName>
    </submittedName>
</protein>
<reference evidence="2 3" key="1">
    <citation type="submission" date="2016-09" db="EMBL/GenBank/DDBJ databases">
        <title>The draft genome of Dichanthelium oligosanthes: A C3 panicoid grass species.</title>
        <authorList>
            <person name="Studer A.J."/>
            <person name="Schnable J.C."/>
            <person name="Brutnell T.P."/>
        </authorList>
    </citation>
    <scope>NUCLEOTIDE SEQUENCE [LARGE SCALE GENOMIC DNA]</scope>
    <source>
        <strain evidence="3">cv. Kellogg 1175</strain>
        <tissue evidence="2">Leaf</tissue>
    </source>
</reference>
<evidence type="ECO:0000313" key="2">
    <source>
        <dbReference type="EMBL" id="OEL17746.1"/>
    </source>
</evidence>
<dbReference type="Proteomes" id="UP000095767">
    <property type="component" value="Unassembled WGS sequence"/>
</dbReference>
<dbReference type="EMBL" id="LWDX02058881">
    <property type="protein sequence ID" value="OEL17746.1"/>
    <property type="molecule type" value="Genomic_DNA"/>
</dbReference>
<proteinExistence type="predicted"/>
<organism evidence="2 3">
    <name type="scientific">Dichanthelium oligosanthes</name>
    <dbReference type="NCBI Taxonomy" id="888268"/>
    <lineage>
        <taxon>Eukaryota</taxon>
        <taxon>Viridiplantae</taxon>
        <taxon>Streptophyta</taxon>
        <taxon>Embryophyta</taxon>
        <taxon>Tracheophyta</taxon>
        <taxon>Spermatophyta</taxon>
        <taxon>Magnoliopsida</taxon>
        <taxon>Liliopsida</taxon>
        <taxon>Poales</taxon>
        <taxon>Poaceae</taxon>
        <taxon>PACMAD clade</taxon>
        <taxon>Panicoideae</taxon>
        <taxon>Panicodae</taxon>
        <taxon>Paniceae</taxon>
        <taxon>Dichantheliinae</taxon>
        <taxon>Dichanthelium</taxon>
    </lineage>
</organism>
<evidence type="ECO:0000256" key="1">
    <source>
        <dbReference type="SAM" id="MobiDB-lite"/>
    </source>
</evidence>
<gene>
    <name evidence="2" type="ORF">BAE44_0021235</name>
</gene>
<accession>A0A1E5UXY1</accession>
<keyword evidence="3" id="KW-1185">Reference proteome</keyword>
<feature type="compositionally biased region" description="Basic residues" evidence="1">
    <location>
        <begin position="28"/>
        <end position="39"/>
    </location>
</feature>
<sequence length="64" mass="7287">MSCTTSRPPTRPGWRRGCEGTRRTCSPRPRRRSNCRTRRSSCSTRDIPSPARADLLEFLVTSCC</sequence>
<feature type="region of interest" description="Disordered" evidence="1">
    <location>
        <begin position="1"/>
        <end position="46"/>
    </location>
</feature>